<evidence type="ECO:0000256" key="3">
    <source>
        <dbReference type="ARBA" id="ARBA00022619"/>
    </source>
</evidence>
<dbReference type="PANTHER" id="PTHR38011">
    <property type="entry name" value="DIHYDROFOLATE REDUCTASE FAMILY PROTEIN (AFU_ORTHOLOGUE AFUA_8G06820)"/>
    <property type="match status" value="1"/>
</dbReference>
<dbReference type="InterPro" id="IPR002125">
    <property type="entry name" value="CMP_dCMP_dom"/>
</dbReference>
<evidence type="ECO:0000259" key="10">
    <source>
        <dbReference type="PROSITE" id="PS51747"/>
    </source>
</evidence>
<gene>
    <name evidence="11" type="ORF">METZ01_LOCUS43262</name>
</gene>
<evidence type="ECO:0000256" key="9">
    <source>
        <dbReference type="SAM" id="MobiDB-lite"/>
    </source>
</evidence>
<keyword evidence="8" id="KW-0511">Multifunctional enzyme</keyword>
<dbReference type="GO" id="GO:0008835">
    <property type="term" value="F:diaminohydroxyphosphoribosylaminopyrimidine deaminase activity"/>
    <property type="evidence" value="ECO:0007669"/>
    <property type="project" value="InterPro"/>
</dbReference>
<comment type="pathway">
    <text evidence="2">Cofactor biosynthesis; riboflavin biosynthesis; 5-amino-6-(D-ribitylamino)uracil from GTP: step 3/4.</text>
</comment>
<dbReference type="InterPro" id="IPR016192">
    <property type="entry name" value="APOBEC/CMP_deaminase_Zn-bd"/>
</dbReference>
<dbReference type="AlphaFoldDB" id="A0A381RHL1"/>
<evidence type="ECO:0000256" key="6">
    <source>
        <dbReference type="ARBA" id="ARBA00022857"/>
    </source>
</evidence>
<dbReference type="PIRSF" id="PIRSF006769">
    <property type="entry name" value="RibD"/>
    <property type="match status" value="1"/>
</dbReference>
<sequence>MRAALDAAGASHRRTSPNPRVGAVVVLDGRIVGTGSTQPPGGSHAERVALEAAGPAAAGATLYTTLEPCDHHGRTAPCTDAVIGAGVARVVVGVGDPDPEVSGRGLDRLREAGLAVDVGVLADEVATQLAPYLHHRRTGRPYVVLKLAATLDGRIAAPDGTSRWITGAEARHDVHRLRAASDAVCVGAGTVRADDPRLDVRDMVDEAAAPPRRVVLGAIPAGARVLPAEEYHGDIDGLLEALGSDGVLQLLVEGGADVAGRFHRAGLVDRYVVYLAPALLGGDDGRPLLAGPGVPTMADLRRGRFVAVEALGDDLRLDLVLDDG</sequence>
<evidence type="ECO:0000256" key="2">
    <source>
        <dbReference type="ARBA" id="ARBA00004910"/>
    </source>
</evidence>
<dbReference type="Gene3D" id="3.40.140.10">
    <property type="entry name" value="Cytidine Deaminase, domain 2"/>
    <property type="match status" value="1"/>
</dbReference>
<reference evidence="11" key="1">
    <citation type="submission" date="2018-05" db="EMBL/GenBank/DDBJ databases">
        <authorList>
            <person name="Lanie J.A."/>
            <person name="Ng W.-L."/>
            <person name="Kazmierczak K.M."/>
            <person name="Andrzejewski T.M."/>
            <person name="Davidsen T.M."/>
            <person name="Wayne K.J."/>
            <person name="Tettelin H."/>
            <person name="Glass J.I."/>
            <person name="Rusch D."/>
            <person name="Podicherti R."/>
            <person name="Tsui H.-C.T."/>
            <person name="Winkler M.E."/>
        </authorList>
    </citation>
    <scope>NUCLEOTIDE SEQUENCE</scope>
</reference>
<dbReference type="PROSITE" id="PS51747">
    <property type="entry name" value="CYT_DCMP_DEAMINASES_2"/>
    <property type="match status" value="1"/>
</dbReference>
<dbReference type="PROSITE" id="PS00903">
    <property type="entry name" value="CYT_DCMP_DEAMINASES_1"/>
    <property type="match status" value="1"/>
</dbReference>
<dbReference type="InterPro" id="IPR016193">
    <property type="entry name" value="Cytidine_deaminase-like"/>
</dbReference>
<dbReference type="UniPathway" id="UPA00275">
    <property type="reaction ID" value="UER00401"/>
</dbReference>
<dbReference type="GO" id="GO:0008270">
    <property type="term" value="F:zinc ion binding"/>
    <property type="evidence" value="ECO:0007669"/>
    <property type="project" value="InterPro"/>
</dbReference>
<dbReference type="PANTHER" id="PTHR38011:SF7">
    <property type="entry name" value="2,5-DIAMINO-6-RIBOSYLAMINO-4(3H)-PYRIMIDINONE 5'-PHOSPHATE REDUCTASE"/>
    <property type="match status" value="1"/>
</dbReference>
<evidence type="ECO:0000256" key="1">
    <source>
        <dbReference type="ARBA" id="ARBA00004882"/>
    </source>
</evidence>
<dbReference type="SUPFAM" id="SSF53597">
    <property type="entry name" value="Dihydrofolate reductase-like"/>
    <property type="match status" value="1"/>
</dbReference>
<keyword evidence="4" id="KW-0479">Metal-binding</keyword>
<dbReference type="CDD" id="cd01284">
    <property type="entry name" value="Riboflavin_deaminase-reductase"/>
    <property type="match status" value="1"/>
</dbReference>
<dbReference type="GO" id="GO:0008703">
    <property type="term" value="F:5-amino-6-(5-phosphoribosylamino)uracil reductase activity"/>
    <property type="evidence" value="ECO:0007669"/>
    <property type="project" value="InterPro"/>
</dbReference>
<dbReference type="InterPro" id="IPR024072">
    <property type="entry name" value="DHFR-like_dom_sf"/>
</dbReference>
<evidence type="ECO:0000256" key="5">
    <source>
        <dbReference type="ARBA" id="ARBA00022833"/>
    </source>
</evidence>
<evidence type="ECO:0000256" key="7">
    <source>
        <dbReference type="ARBA" id="ARBA00023002"/>
    </source>
</evidence>
<dbReference type="InterPro" id="IPR050765">
    <property type="entry name" value="Riboflavin_Biosynth_HTPR"/>
</dbReference>
<comment type="pathway">
    <text evidence="1">Cofactor biosynthesis; riboflavin biosynthesis; 5-amino-6-(D-ribitylamino)uracil from GTP: step 2/4.</text>
</comment>
<dbReference type="EMBL" id="UINC01001892">
    <property type="protein sequence ID" value="SUZ90408.1"/>
    <property type="molecule type" value="Genomic_DNA"/>
</dbReference>
<keyword evidence="5" id="KW-0862">Zinc</keyword>
<evidence type="ECO:0000313" key="11">
    <source>
        <dbReference type="EMBL" id="SUZ90408.1"/>
    </source>
</evidence>
<feature type="region of interest" description="Disordered" evidence="9">
    <location>
        <begin position="1"/>
        <end position="20"/>
    </location>
</feature>
<dbReference type="InterPro" id="IPR004794">
    <property type="entry name" value="Eubact_RibD"/>
</dbReference>
<proteinExistence type="predicted"/>
<keyword evidence="7" id="KW-0560">Oxidoreductase</keyword>
<dbReference type="Pfam" id="PF00383">
    <property type="entry name" value="dCMP_cyt_deam_1"/>
    <property type="match status" value="1"/>
</dbReference>
<feature type="domain" description="CMP/dCMP-type deaminase" evidence="10">
    <location>
        <begin position="1"/>
        <end position="117"/>
    </location>
</feature>
<dbReference type="Pfam" id="PF01872">
    <property type="entry name" value="RibD_C"/>
    <property type="match status" value="1"/>
</dbReference>
<organism evidence="11">
    <name type="scientific">marine metagenome</name>
    <dbReference type="NCBI Taxonomy" id="408172"/>
    <lineage>
        <taxon>unclassified sequences</taxon>
        <taxon>metagenomes</taxon>
        <taxon>ecological metagenomes</taxon>
    </lineage>
</organism>
<dbReference type="NCBIfam" id="TIGR00326">
    <property type="entry name" value="eubact_ribD"/>
    <property type="match status" value="1"/>
</dbReference>
<dbReference type="SUPFAM" id="SSF53927">
    <property type="entry name" value="Cytidine deaminase-like"/>
    <property type="match status" value="1"/>
</dbReference>
<name>A0A381RHL1_9ZZZZ</name>
<evidence type="ECO:0000256" key="4">
    <source>
        <dbReference type="ARBA" id="ARBA00022723"/>
    </source>
</evidence>
<keyword evidence="3" id="KW-0686">Riboflavin biosynthesis</keyword>
<evidence type="ECO:0000256" key="8">
    <source>
        <dbReference type="ARBA" id="ARBA00023268"/>
    </source>
</evidence>
<dbReference type="InterPro" id="IPR002734">
    <property type="entry name" value="RibDG_C"/>
</dbReference>
<keyword evidence="6" id="KW-0521">NADP</keyword>
<accession>A0A381RHL1</accession>
<dbReference type="GO" id="GO:0009231">
    <property type="term" value="P:riboflavin biosynthetic process"/>
    <property type="evidence" value="ECO:0007669"/>
    <property type="project" value="UniProtKB-UniPathway"/>
</dbReference>
<protein>
    <recommendedName>
        <fullName evidence="10">CMP/dCMP-type deaminase domain-containing protein</fullName>
    </recommendedName>
</protein>
<dbReference type="Gene3D" id="3.40.430.10">
    <property type="entry name" value="Dihydrofolate Reductase, subunit A"/>
    <property type="match status" value="2"/>
</dbReference>